<feature type="compositionally biased region" description="Polar residues" evidence="1">
    <location>
        <begin position="80"/>
        <end position="94"/>
    </location>
</feature>
<sequence length="1149" mass="129473">MENGRKQRWGTASVASSAGLAAPDALTAAARPPVVVQIGAAPRKRRPRGTAHLPDTSSLPLLAGSQSGYDWIGSLHHVSSAQRAPTPPVSSVTRNDPRAIDDNGVTDRLPMDSQYEQPLDMSLQVVHQIASDEIRPNRKKKEKQWRTWDTVTIPLLVRPYLRLLRLSNSFREPLPEVIRPVLPTLAVDITMLEFVRDLFVRLAPNVTAWCGAVEAFLWRRQYRLEYQDSLRQRFGKSLQWFTVLVNEADRVVQQEFDESKHEVLQNPAKLSAAVGEAAQLDDLSLRTPRSSRISGSSSPVLSMGNLSPTGLSSPSILPSSPLALPSSPLPSSPLPSSSPPLPSSPLMPPSEGAASAPSSPLLPLTPTPANESEHASLPFLPLTPTPANESEHASSSHHGADARRSYPSMYLQEACPVCFSPTIFDEMREGGFANPNVLVMLDGCFTQKRRRTKDGQHDYPRGHPKSCFLSDDFITEIEEFVDEKRAKKGGKRKDPSPEGVDDKLEEGMKVPNSILESCGESFKAADERRVKASTKYFADTGLMALVCRHDRTIWLANMTSAGEKQHYALALLFQLLKHLPADATIGVLYDIACQLERSCRKHGYFGNDLSRFSFALAVFHAYAHEWVCQIIYHPRKCIGYGLTDGEGCERGWRVLQKLIPGLRVSGYHQRKMVLDEQILFNRAQSLTQLAAWIVRKWGMAYDKMTKVEGQLRKLRVEDDTLSDEELWAEHAKQVVAQTKPLPRQQQNAGKKAVELVMGLQRAIQAVGSQIQTLDAKMSAPNDLSNAISGEMMLELNASRAQLVVSQERYELRKLSVMSKLGEVELKELQQIKTSEYLTCHVNAHALCMRIVHRMRNRRFELDRLERSYRTAVNEAHLEAHITKSMKSRQSTMTNLVKRYNILCDKMQDLIGKKKAPKNAVAPRQIKMEGLFKLDVDHDIWQDLGFGTVEGDDVPRWLSSEKVREGIRHVLELDRCREEVVRLGWERCALQEWFMVEWKSIVRAIEKTLDDDVKFQLKGRRDMLLDLYIGWEGKLKRVDAAYAIRDGWGPEWKEEEARQAVLLRSAWKEVSASRNTEDVEVDLENDDDAYYDGEEGDAGLMQDVETSHEQSTFVEENDDWVQMMVIPSAVDMYLTPQGTPKTPRKRAREN</sequence>
<feature type="region of interest" description="Disordered" evidence="1">
    <location>
        <begin position="80"/>
        <end position="108"/>
    </location>
</feature>
<feature type="compositionally biased region" description="Basic and acidic residues" evidence="1">
    <location>
        <begin position="492"/>
        <end position="506"/>
    </location>
</feature>
<evidence type="ECO:0000313" key="3">
    <source>
        <dbReference type="Proteomes" id="UP000308730"/>
    </source>
</evidence>
<dbReference type="Pfam" id="PF18758">
    <property type="entry name" value="KDZ"/>
    <property type="match status" value="1"/>
</dbReference>
<feature type="compositionally biased region" description="Low complexity" evidence="1">
    <location>
        <begin position="18"/>
        <end position="33"/>
    </location>
</feature>
<comment type="caution">
    <text evidence="2">The sequence shown here is derived from an EMBL/GenBank/DDBJ whole genome shotgun (WGS) entry which is preliminary data.</text>
</comment>
<name>A0A4S4M847_9APHY</name>
<accession>A0A4S4M847</accession>
<feature type="region of interest" description="Disordered" evidence="1">
    <location>
        <begin position="485"/>
        <end position="506"/>
    </location>
</feature>
<organism evidence="2 3">
    <name type="scientific">Antrodiella citrinella</name>
    <dbReference type="NCBI Taxonomy" id="2447956"/>
    <lineage>
        <taxon>Eukaryota</taxon>
        <taxon>Fungi</taxon>
        <taxon>Dikarya</taxon>
        <taxon>Basidiomycota</taxon>
        <taxon>Agaricomycotina</taxon>
        <taxon>Agaricomycetes</taxon>
        <taxon>Polyporales</taxon>
        <taxon>Steccherinaceae</taxon>
        <taxon>Antrodiella</taxon>
    </lineage>
</organism>
<feature type="compositionally biased region" description="Pro residues" evidence="1">
    <location>
        <begin position="327"/>
        <end position="348"/>
    </location>
</feature>
<dbReference type="PANTHER" id="PTHR33096:SF1">
    <property type="entry name" value="CXC1-LIKE CYSTEINE CLUSTER ASSOCIATED WITH KDZ TRANSPOSASES DOMAIN-CONTAINING PROTEIN"/>
    <property type="match status" value="1"/>
</dbReference>
<evidence type="ECO:0008006" key="4">
    <source>
        <dbReference type="Google" id="ProtNLM"/>
    </source>
</evidence>
<evidence type="ECO:0000313" key="2">
    <source>
        <dbReference type="EMBL" id="THH21514.1"/>
    </source>
</evidence>
<feature type="compositionally biased region" description="Low complexity" evidence="1">
    <location>
        <begin position="349"/>
        <end position="369"/>
    </location>
</feature>
<protein>
    <recommendedName>
        <fullName evidence="4">CxC1-like cysteine cluster associated with KDZ transposases domain-containing protein</fullName>
    </recommendedName>
</protein>
<dbReference type="AlphaFoldDB" id="A0A4S4M847"/>
<reference evidence="2 3" key="1">
    <citation type="submission" date="2019-02" db="EMBL/GenBank/DDBJ databases">
        <title>Genome sequencing of the rare red list fungi Antrodiella citrinella (Flaviporus citrinellus).</title>
        <authorList>
            <person name="Buettner E."/>
            <person name="Kellner H."/>
        </authorList>
    </citation>
    <scope>NUCLEOTIDE SEQUENCE [LARGE SCALE GENOMIC DNA]</scope>
    <source>
        <strain evidence="2 3">DSM 108506</strain>
    </source>
</reference>
<proteinExistence type="predicted"/>
<feature type="compositionally biased region" description="Low complexity" evidence="1">
    <location>
        <begin position="290"/>
        <end position="326"/>
    </location>
</feature>
<evidence type="ECO:0000256" key="1">
    <source>
        <dbReference type="SAM" id="MobiDB-lite"/>
    </source>
</evidence>
<gene>
    <name evidence="2" type="ORF">EUX98_g8363</name>
</gene>
<dbReference type="OrthoDB" id="3265112at2759"/>
<keyword evidence="3" id="KW-1185">Reference proteome</keyword>
<dbReference type="PANTHER" id="PTHR33096">
    <property type="entry name" value="CXC2 DOMAIN-CONTAINING PROTEIN"/>
    <property type="match status" value="1"/>
</dbReference>
<dbReference type="InterPro" id="IPR040521">
    <property type="entry name" value="KDZ"/>
</dbReference>
<feature type="compositionally biased region" description="Basic and acidic residues" evidence="1">
    <location>
        <begin position="389"/>
        <end position="402"/>
    </location>
</feature>
<dbReference type="EMBL" id="SGPM01000446">
    <property type="protein sequence ID" value="THH21514.1"/>
    <property type="molecule type" value="Genomic_DNA"/>
</dbReference>
<dbReference type="Proteomes" id="UP000308730">
    <property type="component" value="Unassembled WGS sequence"/>
</dbReference>
<feature type="region of interest" description="Disordered" evidence="1">
    <location>
        <begin position="1"/>
        <end position="59"/>
    </location>
</feature>
<feature type="region of interest" description="Disordered" evidence="1">
    <location>
        <begin position="285"/>
        <end position="402"/>
    </location>
</feature>